<dbReference type="PIRSF" id="PIRSF000340">
    <property type="entry name" value="MPO_fungal"/>
    <property type="match status" value="1"/>
</dbReference>
<comment type="similarity">
    <text evidence="2">Belongs to the tyrosinase family.</text>
</comment>
<dbReference type="InterPro" id="IPR016216">
    <property type="entry name" value="Monophenol_mOase_fun"/>
</dbReference>
<evidence type="ECO:0000256" key="10">
    <source>
        <dbReference type="ARBA" id="ARBA00048881"/>
    </source>
</evidence>
<comment type="caution">
    <text evidence="13">The sequence shown here is derived from an EMBL/GenBank/DDBJ whole genome shotgun (WGS) entry which is preliminary data.</text>
</comment>
<evidence type="ECO:0000256" key="2">
    <source>
        <dbReference type="ARBA" id="ARBA00009928"/>
    </source>
</evidence>
<evidence type="ECO:0000256" key="4">
    <source>
        <dbReference type="ARBA" id="ARBA00022723"/>
    </source>
</evidence>
<proteinExistence type="inferred from homology"/>
<evidence type="ECO:0000259" key="11">
    <source>
        <dbReference type="PROSITE" id="PS00497"/>
    </source>
</evidence>
<dbReference type="PROSITE" id="PS00498">
    <property type="entry name" value="TYROSINASE_2"/>
    <property type="match status" value="1"/>
</dbReference>
<dbReference type="PRINTS" id="PR00092">
    <property type="entry name" value="TYROSINASE"/>
</dbReference>
<organism evidence="13 14">
    <name type="scientific">Leucocoprinus leucothites</name>
    <dbReference type="NCBI Taxonomy" id="201217"/>
    <lineage>
        <taxon>Eukaryota</taxon>
        <taxon>Fungi</taxon>
        <taxon>Dikarya</taxon>
        <taxon>Basidiomycota</taxon>
        <taxon>Agaricomycotina</taxon>
        <taxon>Agaricomycetes</taxon>
        <taxon>Agaricomycetidae</taxon>
        <taxon>Agaricales</taxon>
        <taxon>Agaricineae</taxon>
        <taxon>Agaricaceae</taxon>
        <taxon>Leucocoprinus</taxon>
    </lineage>
</organism>
<keyword evidence="6" id="KW-0186">Copper</keyword>
<reference evidence="13 14" key="1">
    <citation type="journal article" date="2020" name="ISME J.">
        <title>Uncovering the hidden diversity of litter-decomposition mechanisms in mushroom-forming fungi.</title>
        <authorList>
            <person name="Floudas D."/>
            <person name="Bentzer J."/>
            <person name="Ahren D."/>
            <person name="Johansson T."/>
            <person name="Persson P."/>
            <person name="Tunlid A."/>
        </authorList>
    </citation>
    <scope>NUCLEOTIDE SEQUENCE [LARGE SCALE GENOMIC DNA]</scope>
    <source>
        <strain evidence="13 14">CBS 146.42</strain>
    </source>
</reference>
<gene>
    <name evidence="13" type="ORF">D9756_010920</name>
</gene>
<dbReference type="PANTHER" id="PTHR11474:SF76">
    <property type="entry name" value="SHKT DOMAIN-CONTAINING PROTEIN"/>
    <property type="match status" value="1"/>
</dbReference>
<dbReference type="GO" id="GO:0046872">
    <property type="term" value="F:metal ion binding"/>
    <property type="evidence" value="ECO:0007669"/>
    <property type="project" value="UniProtKB-KW"/>
</dbReference>
<evidence type="ECO:0000256" key="8">
    <source>
        <dbReference type="ARBA" id="ARBA00023101"/>
    </source>
</evidence>
<dbReference type="EC" id="1.14.18.1" evidence="3"/>
<dbReference type="AlphaFoldDB" id="A0A8H5CSR4"/>
<dbReference type="GO" id="GO:0004503">
    <property type="term" value="F:tyrosinase activity"/>
    <property type="evidence" value="ECO:0007669"/>
    <property type="project" value="UniProtKB-EC"/>
</dbReference>
<evidence type="ECO:0000313" key="14">
    <source>
        <dbReference type="Proteomes" id="UP000559027"/>
    </source>
</evidence>
<evidence type="ECO:0000256" key="5">
    <source>
        <dbReference type="ARBA" id="ARBA00023002"/>
    </source>
</evidence>
<feature type="domain" description="Tyrosinase copper-binding" evidence="11">
    <location>
        <begin position="87"/>
        <end position="104"/>
    </location>
</feature>
<dbReference type="InterPro" id="IPR008922">
    <property type="entry name" value="Di-copper_centre_dom_sf"/>
</dbReference>
<dbReference type="Pfam" id="PF18132">
    <property type="entry name" value="Tyrosinase_C"/>
    <property type="match status" value="1"/>
</dbReference>
<comment type="catalytic activity">
    <reaction evidence="10">
        <text>L-tyrosine + O2 = L-dopaquinone + H2O</text>
        <dbReference type="Rhea" id="RHEA:18117"/>
        <dbReference type="ChEBI" id="CHEBI:15377"/>
        <dbReference type="ChEBI" id="CHEBI:15379"/>
        <dbReference type="ChEBI" id="CHEBI:57924"/>
        <dbReference type="ChEBI" id="CHEBI:58315"/>
        <dbReference type="EC" id="1.14.18.1"/>
    </reaction>
</comment>
<dbReference type="Gene3D" id="2.60.310.20">
    <property type="match status" value="1"/>
</dbReference>
<dbReference type="Gene3D" id="1.10.1280.10">
    <property type="entry name" value="Di-copper center containing domain from catechol oxidase"/>
    <property type="match status" value="1"/>
</dbReference>
<dbReference type="PROSITE" id="PS00497">
    <property type="entry name" value="TYROSINASE_1"/>
    <property type="match status" value="1"/>
</dbReference>
<evidence type="ECO:0000313" key="13">
    <source>
        <dbReference type="EMBL" id="KAF5345967.1"/>
    </source>
</evidence>
<dbReference type="GO" id="GO:0042438">
    <property type="term" value="P:melanin biosynthetic process"/>
    <property type="evidence" value="ECO:0007669"/>
    <property type="project" value="UniProtKB-KW"/>
</dbReference>
<comment type="cofactor">
    <cofactor evidence="1">
        <name>Cu(2+)</name>
        <dbReference type="ChEBI" id="CHEBI:29036"/>
    </cofactor>
</comment>
<evidence type="ECO:0000259" key="12">
    <source>
        <dbReference type="PROSITE" id="PS00498"/>
    </source>
</evidence>
<comment type="catalytic activity">
    <reaction evidence="9">
        <text>2 L-dopa + O2 = 2 L-dopaquinone + 2 H2O</text>
        <dbReference type="Rhea" id="RHEA:34287"/>
        <dbReference type="ChEBI" id="CHEBI:15377"/>
        <dbReference type="ChEBI" id="CHEBI:15379"/>
        <dbReference type="ChEBI" id="CHEBI:57504"/>
        <dbReference type="ChEBI" id="CHEBI:57924"/>
        <dbReference type="EC" id="1.14.18.1"/>
    </reaction>
</comment>
<dbReference type="Pfam" id="PF00264">
    <property type="entry name" value="Tyrosinase"/>
    <property type="match status" value="1"/>
</dbReference>
<dbReference type="InterPro" id="IPR041640">
    <property type="entry name" value="Tyrosinase_C"/>
</dbReference>
<evidence type="ECO:0000256" key="1">
    <source>
        <dbReference type="ARBA" id="ARBA00001973"/>
    </source>
</evidence>
<feature type="domain" description="Tyrosinase copper-binding" evidence="12">
    <location>
        <begin position="281"/>
        <end position="292"/>
    </location>
</feature>
<keyword evidence="14" id="KW-1185">Reference proteome</keyword>
<evidence type="ECO:0000256" key="6">
    <source>
        <dbReference type="ARBA" id="ARBA00023008"/>
    </source>
</evidence>
<dbReference type="PANTHER" id="PTHR11474">
    <property type="entry name" value="TYROSINASE FAMILY MEMBER"/>
    <property type="match status" value="1"/>
</dbReference>
<dbReference type="EMBL" id="JAACJO010000037">
    <property type="protein sequence ID" value="KAF5345967.1"/>
    <property type="molecule type" value="Genomic_DNA"/>
</dbReference>
<keyword evidence="7" id="KW-0503">Monooxygenase</keyword>
<accession>A0A8H5CSR4</accession>
<dbReference type="InterPro" id="IPR050316">
    <property type="entry name" value="Tyrosinase/Hemocyanin"/>
</dbReference>
<sequence length="596" mass="66113">MSHAIIAPLGGGVQPRLEINTLVHDNRQFSLYIQALTKMQQVDQALTPSFFQVAGIHGLPFVTYDGAVGQNGFTANPNNQWAGYCTHGSTLFPTWHRPYVMLIEQIINQHAQQIAGTYTTSDKNEWIDAATKLRQPYWDWAQQIVPPPQVISMNQVEITAPDGSRRNVTNPLIRYTFQRIEAGYNFPRPYNRWKTTLRQPDSTAANAKDNVPRLISILQNSQRDVTADTYTTLTTVHDWRQFSNHDPTFGNGNSIESVHDNIHVLVGGNGDMSDPSVAAFDPIFFLHHANVDRMISLWSALNPGVWLTAGNAQLGTYTLGYNQSVGASTPLTPFWKSQSSFWLSTDVVDINALGYTYPEFQNVNTADQNALKTAIGQYVNATYGPQSPVMTGRRSGSSRRDLGDLFGRHGGNKRRHHELASRVLGGGRLGQMLGDIFGGRGGTYSDWNVRVEFDRMEVGRSFSVIFFMDSVPEDPQEWLTCDQFVGAHHAFVRGTDSCEACANGMKTREEGFVSLNHHIADKSDLLSFAADLVAPLLGKKLQWRVLSTDGKVIDLKSLQVTVLEVPLHLSPGAYLPTVGKVVSWQNITQGRNGGSY</sequence>
<evidence type="ECO:0000256" key="3">
    <source>
        <dbReference type="ARBA" id="ARBA00011906"/>
    </source>
</evidence>
<dbReference type="SUPFAM" id="SSF48056">
    <property type="entry name" value="Di-copper centre-containing domain"/>
    <property type="match status" value="1"/>
</dbReference>
<keyword evidence="8" id="KW-0470">Melanin biosynthesis</keyword>
<name>A0A8H5CSR4_9AGAR</name>
<keyword evidence="4" id="KW-0479">Metal-binding</keyword>
<dbReference type="InterPro" id="IPR002227">
    <property type="entry name" value="Tyrosinase_Cu-bd"/>
</dbReference>
<evidence type="ECO:0000256" key="7">
    <source>
        <dbReference type="ARBA" id="ARBA00023033"/>
    </source>
</evidence>
<dbReference type="Proteomes" id="UP000559027">
    <property type="component" value="Unassembled WGS sequence"/>
</dbReference>
<protein>
    <recommendedName>
        <fullName evidence="3">tyrosinase</fullName>
        <ecNumber evidence="3">1.14.18.1</ecNumber>
    </recommendedName>
</protein>
<dbReference type="OrthoDB" id="6132182at2759"/>
<keyword evidence="5" id="KW-0560">Oxidoreductase</keyword>
<evidence type="ECO:0000256" key="9">
    <source>
        <dbReference type="ARBA" id="ARBA00048233"/>
    </source>
</evidence>